<sequence length="237" mass="25272">MTNTRNGSIANILLLISLTGLAIFILYQLLQSLGVLDVVADSDRLSNWIAELGYFGPITLIGLMAVAIIVNPIPSAPIALAAGAAYGHAWGTLYVVTGATLGAVTAFTIARLLGYEQMQRIFGQRLHLGWLGSQNALTGLVFVSRLLPFISFDLVSYGAGLTVIKAWRFTCATVAGLLPAGFLLAHFGGELTASSLSRAIFAVLILGVLTVAPFIVRVGVNWYRRRGDLIDKETGNH</sequence>
<dbReference type="EMBL" id="JAEPCR010000014">
    <property type="protein sequence ID" value="MCG7977346.1"/>
    <property type="molecule type" value="Genomic_DNA"/>
</dbReference>
<feature type="transmembrane region" description="Helical" evidence="6">
    <location>
        <begin position="52"/>
        <end position="73"/>
    </location>
</feature>
<comment type="similarity">
    <text evidence="6">Belongs to the TVP38/TMEM64 family.</text>
</comment>
<organism evidence="8 9">
    <name type="scientific">Candidatus Thiodiazotropha taylori</name>
    <dbReference type="NCBI Taxonomy" id="2792791"/>
    <lineage>
        <taxon>Bacteria</taxon>
        <taxon>Pseudomonadati</taxon>
        <taxon>Pseudomonadota</taxon>
        <taxon>Gammaproteobacteria</taxon>
        <taxon>Chromatiales</taxon>
        <taxon>Sedimenticolaceae</taxon>
        <taxon>Candidatus Thiodiazotropha</taxon>
    </lineage>
</organism>
<dbReference type="Proteomes" id="UP000886674">
    <property type="component" value="Unassembled WGS sequence"/>
</dbReference>
<keyword evidence="2 6" id="KW-1003">Cell membrane</keyword>
<accession>A0A9E4NY44</accession>
<evidence type="ECO:0000256" key="4">
    <source>
        <dbReference type="ARBA" id="ARBA00022989"/>
    </source>
</evidence>
<dbReference type="AlphaFoldDB" id="A0A9E4NY44"/>
<dbReference type="InterPro" id="IPR032816">
    <property type="entry name" value="VTT_dom"/>
</dbReference>
<evidence type="ECO:0000259" key="7">
    <source>
        <dbReference type="Pfam" id="PF09335"/>
    </source>
</evidence>
<evidence type="ECO:0000313" key="9">
    <source>
        <dbReference type="Proteomes" id="UP000886674"/>
    </source>
</evidence>
<comment type="caution">
    <text evidence="8">The sequence shown here is derived from an EMBL/GenBank/DDBJ whole genome shotgun (WGS) entry which is preliminary data.</text>
</comment>
<name>A0A9E4NY44_9GAMM</name>
<gene>
    <name evidence="8" type="ORF">JAY77_04245</name>
</gene>
<keyword evidence="4 6" id="KW-1133">Transmembrane helix</keyword>
<keyword evidence="5 6" id="KW-0472">Membrane</keyword>
<keyword evidence="3 6" id="KW-0812">Transmembrane</keyword>
<feature type="transmembrane region" description="Helical" evidence="6">
    <location>
        <begin position="12"/>
        <end position="40"/>
    </location>
</feature>
<comment type="subcellular location">
    <subcellularLocation>
        <location evidence="1 6">Cell membrane</location>
        <topology evidence="1 6">Multi-pass membrane protein</topology>
    </subcellularLocation>
</comment>
<feature type="transmembrane region" description="Helical" evidence="6">
    <location>
        <begin position="167"/>
        <end position="187"/>
    </location>
</feature>
<dbReference type="GO" id="GO:0005886">
    <property type="term" value="C:plasma membrane"/>
    <property type="evidence" value="ECO:0007669"/>
    <property type="project" value="UniProtKB-SubCell"/>
</dbReference>
<evidence type="ECO:0000313" key="8">
    <source>
        <dbReference type="EMBL" id="MCG7977346.1"/>
    </source>
</evidence>
<evidence type="ECO:0000256" key="3">
    <source>
        <dbReference type="ARBA" id="ARBA00022692"/>
    </source>
</evidence>
<feature type="domain" description="VTT" evidence="7">
    <location>
        <begin position="73"/>
        <end position="188"/>
    </location>
</feature>
<reference evidence="8" key="1">
    <citation type="journal article" date="2021" name="Proc. Natl. Acad. Sci. U.S.A.">
        <title>Global biogeography of chemosynthetic symbionts reveals both localized and globally distributed symbiont groups. .</title>
        <authorList>
            <person name="Osvatic J.T."/>
            <person name="Wilkins L.G.E."/>
            <person name="Leibrecht L."/>
            <person name="Leray M."/>
            <person name="Zauner S."/>
            <person name="Polzin J."/>
            <person name="Camacho Y."/>
            <person name="Gros O."/>
            <person name="van Gils J.A."/>
            <person name="Eisen J.A."/>
            <person name="Petersen J.M."/>
            <person name="Yuen B."/>
        </authorList>
    </citation>
    <scope>NUCLEOTIDE SEQUENCE</scope>
    <source>
        <strain evidence="8">MAGclacostrist055</strain>
    </source>
</reference>
<dbReference type="InterPro" id="IPR015414">
    <property type="entry name" value="TMEM64"/>
</dbReference>
<evidence type="ECO:0000256" key="5">
    <source>
        <dbReference type="ARBA" id="ARBA00023136"/>
    </source>
</evidence>
<evidence type="ECO:0000256" key="2">
    <source>
        <dbReference type="ARBA" id="ARBA00022475"/>
    </source>
</evidence>
<feature type="transmembrane region" description="Helical" evidence="6">
    <location>
        <begin position="199"/>
        <end position="220"/>
    </location>
</feature>
<dbReference type="PANTHER" id="PTHR12677:SF59">
    <property type="entry name" value="GOLGI APPARATUS MEMBRANE PROTEIN TVP38-RELATED"/>
    <property type="match status" value="1"/>
</dbReference>
<proteinExistence type="inferred from homology"/>
<dbReference type="PANTHER" id="PTHR12677">
    <property type="entry name" value="GOLGI APPARATUS MEMBRANE PROTEIN TVP38-RELATED"/>
    <property type="match status" value="1"/>
</dbReference>
<protein>
    <recommendedName>
        <fullName evidence="6">TVP38/TMEM64 family membrane protein</fullName>
    </recommendedName>
</protein>
<evidence type="ECO:0000256" key="6">
    <source>
        <dbReference type="RuleBase" id="RU366058"/>
    </source>
</evidence>
<feature type="transmembrane region" description="Helical" evidence="6">
    <location>
        <begin position="93"/>
        <end position="114"/>
    </location>
</feature>
<evidence type="ECO:0000256" key="1">
    <source>
        <dbReference type="ARBA" id="ARBA00004651"/>
    </source>
</evidence>
<dbReference type="Pfam" id="PF09335">
    <property type="entry name" value="VTT_dom"/>
    <property type="match status" value="1"/>
</dbReference>